<comment type="caution">
    <text evidence="1">The sequence shown here is derived from an EMBL/GenBank/DDBJ whole genome shotgun (WGS) entry which is preliminary data.</text>
</comment>
<name>A0ABR3YSM3_9PEZI</name>
<dbReference type="Proteomes" id="UP001583186">
    <property type="component" value="Unassembled WGS sequence"/>
</dbReference>
<reference evidence="1 2" key="1">
    <citation type="journal article" date="2024" name="IMA Fungus">
        <title>IMA Genome - F19 : A genome assembly and annotation guide to empower mycologists, including annotated draft genome sequences of Ceratocystis pirilliformis, Diaporthe australafricana, Fusarium ophioides, Paecilomyces lecythidis, and Sporothrix stenoceras.</title>
        <authorList>
            <person name="Aylward J."/>
            <person name="Wilson A.M."/>
            <person name="Visagie C.M."/>
            <person name="Spraker J."/>
            <person name="Barnes I."/>
            <person name="Buitendag C."/>
            <person name="Ceriani C."/>
            <person name="Del Mar Angel L."/>
            <person name="du Plessis D."/>
            <person name="Fuchs T."/>
            <person name="Gasser K."/>
            <person name="Kramer D."/>
            <person name="Li W."/>
            <person name="Munsamy K."/>
            <person name="Piso A."/>
            <person name="Price J.L."/>
            <person name="Sonnekus B."/>
            <person name="Thomas C."/>
            <person name="van der Nest A."/>
            <person name="van Dijk A."/>
            <person name="van Heerden A."/>
            <person name="van Vuuren N."/>
            <person name="Yilmaz N."/>
            <person name="Duong T.A."/>
            <person name="van der Merwe N.A."/>
            <person name="Wingfield M.J."/>
            <person name="Wingfield B.D."/>
        </authorList>
    </citation>
    <scope>NUCLEOTIDE SEQUENCE [LARGE SCALE GENOMIC DNA]</scope>
    <source>
        <strain evidence="1 2">CMW 5346</strain>
    </source>
</reference>
<protein>
    <submittedName>
        <fullName evidence="1">Uncharacterized protein</fullName>
    </submittedName>
</protein>
<sequence length="170" mass="19307">MPLDVLVKAATNPLKEENEQNAADAAQRRQTTLAAKGIKTPAKPWSIFLRELRVFAIMKLATGPTPLPNVLRNPDRLGVDILERIVRVRLRNALDILIERSLVSVQDSTDDLYSMHSLVHEWVRRRSKMRTALQSLWCQISMTTLALSIPRPVYGAAQDEVQSEDERRKV</sequence>
<accession>A0ABR3YSM3</accession>
<evidence type="ECO:0000313" key="2">
    <source>
        <dbReference type="Proteomes" id="UP001583186"/>
    </source>
</evidence>
<keyword evidence="2" id="KW-1185">Reference proteome</keyword>
<dbReference type="EMBL" id="JAWCUI010000063">
    <property type="protein sequence ID" value="KAL1890344.1"/>
    <property type="molecule type" value="Genomic_DNA"/>
</dbReference>
<evidence type="ECO:0000313" key="1">
    <source>
        <dbReference type="EMBL" id="KAL1890344.1"/>
    </source>
</evidence>
<organism evidence="1 2">
    <name type="scientific">Sporothrix stenoceras</name>
    <dbReference type="NCBI Taxonomy" id="5173"/>
    <lineage>
        <taxon>Eukaryota</taxon>
        <taxon>Fungi</taxon>
        <taxon>Dikarya</taxon>
        <taxon>Ascomycota</taxon>
        <taxon>Pezizomycotina</taxon>
        <taxon>Sordariomycetes</taxon>
        <taxon>Sordariomycetidae</taxon>
        <taxon>Ophiostomatales</taxon>
        <taxon>Ophiostomataceae</taxon>
        <taxon>Sporothrix</taxon>
    </lineage>
</organism>
<proteinExistence type="predicted"/>
<gene>
    <name evidence="1" type="ORF">Sste5346_008346</name>
</gene>